<evidence type="ECO:0000256" key="1">
    <source>
        <dbReference type="ARBA" id="ARBA00022801"/>
    </source>
</evidence>
<dbReference type="InterPro" id="IPR014576">
    <property type="entry name" value="Pesterase_YhaO"/>
</dbReference>
<dbReference type="KEGG" id="bgp:BGL_2c16670"/>
<dbReference type="PIRSF" id="PIRSF033091">
    <property type="entry name" value="Pesterase_YhaO"/>
    <property type="match status" value="1"/>
</dbReference>
<dbReference type="Pfam" id="PF00149">
    <property type="entry name" value="Metallophos"/>
    <property type="match status" value="1"/>
</dbReference>
<sequence>MKFIHAADIHLDSPLHGLSAYPDAPAAQLRHASRDALQLLVDRAIDEAVAFVVIAGDLYDGDWKDHNTGIFFGRQMARLRQAQIPVFVLWGNHDAESEMSKKLALPPNVTVFPSRKPASYQLVVNDADGTRVALHGQSFKDKSVIDNLAIGYPDPVPGAYNIGVLHTALEGGTIHANYAPCSRAELHAKGYDYWALGHVHEFQQWDEASTIVFPGNLQGRHIRETGRRGAVLVTVEGGRTQVERLFIDVLRWEALDVEAGDCETIEALSHKIGAALEALLATDGEVPRAVRVTVTGATPLHGQLFGRAAELRAEVLNQIGMLGNQRLWLEKVKLRTVPPAEPVAHGEPLEALDDLRRILAEAIHDPEFLASLDRELKPFVGKVRSEVRGEDVPLLGAARAGELPALVEQVGTALLARLARGE</sequence>
<evidence type="ECO:0000313" key="3">
    <source>
        <dbReference type="EMBL" id="AJK49734.1"/>
    </source>
</evidence>
<proteinExistence type="predicted"/>
<dbReference type="SUPFAM" id="SSF56300">
    <property type="entry name" value="Metallo-dependent phosphatases"/>
    <property type="match status" value="1"/>
</dbReference>
<evidence type="ECO:0000313" key="4">
    <source>
        <dbReference type="Proteomes" id="UP000031838"/>
    </source>
</evidence>
<organism evidence="3 4">
    <name type="scientific">Burkholderia plantarii</name>
    <dbReference type="NCBI Taxonomy" id="41899"/>
    <lineage>
        <taxon>Bacteria</taxon>
        <taxon>Pseudomonadati</taxon>
        <taxon>Pseudomonadota</taxon>
        <taxon>Betaproteobacteria</taxon>
        <taxon>Burkholderiales</taxon>
        <taxon>Burkholderiaceae</taxon>
        <taxon>Burkholderia</taxon>
    </lineage>
</organism>
<dbReference type="PANTHER" id="PTHR30337">
    <property type="entry name" value="COMPONENT OF ATP-DEPENDENT DSDNA EXONUCLEASE"/>
    <property type="match status" value="1"/>
</dbReference>
<dbReference type="InterPro" id="IPR050535">
    <property type="entry name" value="DNA_Repair-Maintenance_Comp"/>
</dbReference>
<dbReference type="Proteomes" id="UP000031838">
    <property type="component" value="Chromosome 2"/>
</dbReference>
<keyword evidence="1" id="KW-0378">Hydrolase</keyword>
<keyword evidence="4" id="KW-1185">Reference proteome</keyword>
<dbReference type="AlphaFoldDB" id="A0A0B6S5N9"/>
<dbReference type="Gene3D" id="3.60.21.10">
    <property type="match status" value="1"/>
</dbReference>
<dbReference type="GO" id="GO:0016787">
    <property type="term" value="F:hydrolase activity"/>
    <property type="evidence" value="ECO:0007669"/>
    <property type="project" value="UniProtKB-KW"/>
</dbReference>
<accession>A0A0B6S5N9</accession>
<dbReference type="EMBL" id="CP002581">
    <property type="protein sequence ID" value="AJK49734.1"/>
    <property type="molecule type" value="Genomic_DNA"/>
</dbReference>
<dbReference type="PANTHER" id="PTHR30337:SF7">
    <property type="entry name" value="PHOSPHOESTERASE"/>
    <property type="match status" value="1"/>
</dbReference>
<gene>
    <name evidence="3" type="ORF">BGL_2c16670</name>
</gene>
<reference evidence="4" key="1">
    <citation type="submission" date="2011-03" db="EMBL/GenBank/DDBJ databases">
        <authorList>
            <person name="Voget S."/>
            <person name="Streit W.R."/>
            <person name="Jaeger K.E."/>
            <person name="Daniel R."/>
        </authorList>
    </citation>
    <scope>NUCLEOTIDE SEQUENCE [LARGE SCALE GENOMIC DNA]</scope>
    <source>
        <strain evidence="4">PG1</strain>
    </source>
</reference>
<dbReference type="InterPro" id="IPR041796">
    <property type="entry name" value="Mre11_N"/>
</dbReference>
<feature type="domain" description="Calcineurin-like phosphoesterase" evidence="2">
    <location>
        <begin position="1"/>
        <end position="201"/>
    </location>
</feature>
<dbReference type="InterPro" id="IPR004843">
    <property type="entry name" value="Calcineurin-like_PHP"/>
</dbReference>
<evidence type="ECO:0000259" key="2">
    <source>
        <dbReference type="Pfam" id="PF00149"/>
    </source>
</evidence>
<dbReference type="InterPro" id="IPR029052">
    <property type="entry name" value="Metallo-depent_PP-like"/>
</dbReference>
<name>A0A0B6S5N9_BURPL</name>
<dbReference type="KEGG" id="bpla:bpln_2g17340"/>
<protein>
    <submittedName>
        <fullName evidence="3">Metallophosphoesterase</fullName>
    </submittedName>
</protein>
<reference evidence="3 4" key="2">
    <citation type="journal article" date="2016" name="Appl. Microbiol. Biotechnol.">
        <title>Mutations improving production and secretion of extracellular lipase by Burkholderia glumae PG1.</title>
        <authorList>
            <person name="Knapp A."/>
            <person name="Voget S."/>
            <person name="Gao R."/>
            <person name="Zaburannyi N."/>
            <person name="Krysciak D."/>
            <person name="Breuer M."/>
            <person name="Hauer B."/>
            <person name="Streit W.R."/>
            <person name="Muller R."/>
            <person name="Daniel R."/>
            <person name="Jaeger K.E."/>
        </authorList>
    </citation>
    <scope>NUCLEOTIDE SEQUENCE [LARGE SCALE GENOMIC DNA]</scope>
    <source>
        <strain evidence="3 4">PG1</strain>
    </source>
</reference>
<dbReference type="RefSeq" id="WP_042628121.1">
    <property type="nucleotide sequence ID" value="NZ_BSTO01000010.1"/>
</dbReference>
<dbReference type="HOGENOM" id="CLU_026621_4_0_4"/>
<dbReference type="CDD" id="cd00840">
    <property type="entry name" value="MPP_Mre11_N"/>
    <property type="match status" value="1"/>
</dbReference>